<dbReference type="Proteomes" id="UP000095283">
    <property type="component" value="Unplaced"/>
</dbReference>
<proteinExistence type="predicted"/>
<dbReference type="WBParaSite" id="Hba_12216">
    <property type="protein sequence ID" value="Hba_12216"/>
    <property type="gene ID" value="Hba_12216"/>
</dbReference>
<evidence type="ECO:0000313" key="2">
    <source>
        <dbReference type="WBParaSite" id="Hba_12216"/>
    </source>
</evidence>
<accession>A0A1I7X469</accession>
<dbReference type="AlphaFoldDB" id="A0A1I7X469"/>
<protein>
    <submittedName>
        <fullName evidence="2">Uncharacterized protein</fullName>
    </submittedName>
</protein>
<evidence type="ECO:0000313" key="1">
    <source>
        <dbReference type="Proteomes" id="UP000095283"/>
    </source>
</evidence>
<sequence>MRDMGSIVAKLSDRTEGPLFVARTNVSQLIISCASLQITISVNSNRTVHKSGSGSPESSSIWEKLSCKKKEQPSITAASTKTINVK</sequence>
<keyword evidence="1" id="KW-1185">Reference proteome</keyword>
<organism evidence="1 2">
    <name type="scientific">Heterorhabditis bacteriophora</name>
    <name type="common">Entomopathogenic nematode worm</name>
    <dbReference type="NCBI Taxonomy" id="37862"/>
    <lineage>
        <taxon>Eukaryota</taxon>
        <taxon>Metazoa</taxon>
        <taxon>Ecdysozoa</taxon>
        <taxon>Nematoda</taxon>
        <taxon>Chromadorea</taxon>
        <taxon>Rhabditida</taxon>
        <taxon>Rhabditina</taxon>
        <taxon>Rhabditomorpha</taxon>
        <taxon>Strongyloidea</taxon>
        <taxon>Heterorhabditidae</taxon>
        <taxon>Heterorhabditis</taxon>
    </lineage>
</organism>
<name>A0A1I7X469_HETBA</name>
<reference evidence="2" key="1">
    <citation type="submission" date="2016-11" db="UniProtKB">
        <authorList>
            <consortium name="WormBaseParasite"/>
        </authorList>
    </citation>
    <scope>IDENTIFICATION</scope>
</reference>